<accession>A0A2I2GD05</accession>
<dbReference type="VEuPathDB" id="FungiDB:P170DRAFT_154547"/>
<organism evidence="1 2">
    <name type="scientific">Aspergillus steynii IBT 23096</name>
    <dbReference type="NCBI Taxonomy" id="1392250"/>
    <lineage>
        <taxon>Eukaryota</taxon>
        <taxon>Fungi</taxon>
        <taxon>Dikarya</taxon>
        <taxon>Ascomycota</taxon>
        <taxon>Pezizomycotina</taxon>
        <taxon>Eurotiomycetes</taxon>
        <taxon>Eurotiomycetidae</taxon>
        <taxon>Eurotiales</taxon>
        <taxon>Aspergillaceae</taxon>
        <taxon>Aspergillus</taxon>
        <taxon>Aspergillus subgen. Circumdati</taxon>
    </lineage>
</organism>
<keyword evidence="2" id="KW-1185">Reference proteome</keyword>
<evidence type="ECO:0000313" key="2">
    <source>
        <dbReference type="Proteomes" id="UP000234275"/>
    </source>
</evidence>
<protein>
    <submittedName>
        <fullName evidence="1">Uncharacterized protein</fullName>
    </submittedName>
</protein>
<comment type="caution">
    <text evidence="1">The sequence shown here is derived from an EMBL/GenBank/DDBJ whole genome shotgun (WGS) entry which is preliminary data.</text>
</comment>
<dbReference type="GeneID" id="36550232"/>
<proteinExistence type="predicted"/>
<name>A0A2I2GD05_9EURO</name>
<dbReference type="AlphaFoldDB" id="A0A2I2GD05"/>
<dbReference type="RefSeq" id="XP_024706070.1">
    <property type="nucleotide sequence ID" value="XM_024842535.1"/>
</dbReference>
<evidence type="ECO:0000313" key="1">
    <source>
        <dbReference type="EMBL" id="PLB50768.1"/>
    </source>
</evidence>
<gene>
    <name evidence="1" type="ORF">P170DRAFT_154547</name>
</gene>
<sequence>MQRQGGEVQLYNTQPLAGEFRAFHESLQRLPIRPTPLGANSSPSAGALANIRPRCAVGRIRRRDAALAGCLCGFRSILVIREMMPNNSVWLVRQITDYRSDDFHLTVEWTDDSASRGRIISDLFIFPDFLFTRFPLLLAYQFRLEYLQSP</sequence>
<reference evidence="1 2" key="1">
    <citation type="submission" date="2016-12" db="EMBL/GenBank/DDBJ databases">
        <title>The genomes of Aspergillus section Nigri reveals drivers in fungal speciation.</title>
        <authorList>
            <consortium name="DOE Joint Genome Institute"/>
            <person name="Vesth T.C."/>
            <person name="Nybo J."/>
            <person name="Theobald S."/>
            <person name="Brandl J."/>
            <person name="Frisvad J.C."/>
            <person name="Nielsen K.F."/>
            <person name="Lyhne E.K."/>
            <person name="Kogle M.E."/>
            <person name="Kuo A."/>
            <person name="Riley R."/>
            <person name="Clum A."/>
            <person name="Nolan M."/>
            <person name="Lipzen A."/>
            <person name="Salamov A."/>
            <person name="Henrissat B."/>
            <person name="Wiebenga A."/>
            <person name="De Vries R.P."/>
            <person name="Grigoriev I.V."/>
            <person name="Mortensen U.H."/>
            <person name="Andersen M.R."/>
            <person name="Baker S.E."/>
        </authorList>
    </citation>
    <scope>NUCLEOTIDE SEQUENCE [LARGE SCALE GENOMIC DNA]</scope>
    <source>
        <strain evidence="1 2">IBT 23096</strain>
    </source>
</reference>
<dbReference type="EMBL" id="MSFO01000003">
    <property type="protein sequence ID" value="PLB50768.1"/>
    <property type="molecule type" value="Genomic_DNA"/>
</dbReference>
<dbReference type="Proteomes" id="UP000234275">
    <property type="component" value="Unassembled WGS sequence"/>
</dbReference>